<accession>A0A165D787</accession>
<proteinExistence type="predicted"/>
<dbReference type="EMBL" id="KV426248">
    <property type="protein sequence ID" value="KZV83928.1"/>
    <property type="molecule type" value="Genomic_DNA"/>
</dbReference>
<evidence type="ECO:0000313" key="2">
    <source>
        <dbReference type="EMBL" id="KZV83928.1"/>
    </source>
</evidence>
<dbReference type="InParanoid" id="A0A165D787"/>
<evidence type="ECO:0000313" key="3">
    <source>
        <dbReference type="Proteomes" id="UP000077266"/>
    </source>
</evidence>
<feature type="compositionally biased region" description="Low complexity" evidence="1">
    <location>
        <begin position="185"/>
        <end position="198"/>
    </location>
</feature>
<gene>
    <name evidence="2" type="ORF">EXIGLDRAFT_700932</name>
</gene>
<organism evidence="2 3">
    <name type="scientific">Exidia glandulosa HHB12029</name>
    <dbReference type="NCBI Taxonomy" id="1314781"/>
    <lineage>
        <taxon>Eukaryota</taxon>
        <taxon>Fungi</taxon>
        <taxon>Dikarya</taxon>
        <taxon>Basidiomycota</taxon>
        <taxon>Agaricomycotina</taxon>
        <taxon>Agaricomycetes</taxon>
        <taxon>Auriculariales</taxon>
        <taxon>Exidiaceae</taxon>
        <taxon>Exidia</taxon>
    </lineage>
</organism>
<dbReference type="Proteomes" id="UP000077266">
    <property type="component" value="Unassembled WGS sequence"/>
</dbReference>
<reference evidence="2 3" key="1">
    <citation type="journal article" date="2016" name="Mol. Biol. Evol.">
        <title>Comparative Genomics of Early-Diverging Mushroom-Forming Fungi Provides Insights into the Origins of Lignocellulose Decay Capabilities.</title>
        <authorList>
            <person name="Nagy L.G."/>
            <person name="Riley R."/>
            <person name="Tritt A."/>
            <person name="Adam C."/>
            <person name="Daum C."/>
            <person name="Floudas D."/>
            <person name="Sun H."/>
            <person name="Yadav J.S."/>
            <person name="Pangilinan J."/>
            <person name="Larsson K.H."/>
            <person name="Matsuura K."/>
            <person name="Barry K."/>
            <person name="Labutti K."/>
            <person name="Kuo R."/>
            <person name="Ohm R.A."/>
            <person name="Bhattacharya S.S."/>
            <person name="Shirouzu T."/>
            <person name="Yoshinaga Y."/>
            <person name="Martin F.M."/>
            <person name="Grigoriev I.V."/>
            <person name="Hibbett D.S."/>
        </authorList>
    </citation>
    <scope>NUCLEOTIDE SEQUENCE [LARGE SCALE GENOMIC DNA]</scope>
    <source>
        <strain evidence="2 3">HHB12029</strain>
    </source>
</reference>
<sequence>MSDPDSRWDPSAFRPAPGELPEGTARAPYLYHTPNPNQPPVPGAQAPYPGHVPAGPASPQVYPQRVYPAPHPGFVQQGQSPYPLGAGQGPYRHYPQPGQQMQQGLNAGLIQQRPAPNHPAQALSQQRPAPYPPAPAPAVPPSRLNPGAQSFQSAYATPAASNRRLNPSAQAFRPAHTHAATPHDAFARSTAQQSAASSHSREPQYGQSAGSRGDRREDRPRRSTNRDLTTRYFRQIPGQEPPRYICTECTGPGQTFLRNTTILFAGYGESGRSLGNDPYWNGPTSLLFTMPFSAVRHFATRELASSRVNSVIVKGRDLNISSAPGERCSFSLRADKQDYYITVVDTALAFDDLDE</sequence>
<protein>
    <submittedName>
        <fullName evidence="2">Uncharacterized protein</fullName>
    </submittedName>
</protein>
<dbReference type="AlphaFoldDB" id="A0A165D787"/>
<feature type="compositionally biased region" description="Pro residues" evidence="1">
    <location>
        <begin position="129"/>
        <end position="140"/>
    </location>
</feature>
<name>A0A165D787_EXIGL</name>
<evidence type="ECO:0000256" key="1">
    <source>
        <dbReference type="SAM" id="MobiDB-lite"/>
    </source>
</evidence>
<feature type="compositionally biased region" description="Basic and acidic residues" evidence="1">
    <location>
        <begin position="212"/>
        <end position="229"/>
    </location>
</feature>
<keyword evidence="3" id="KW-1185">Reference proteome</keyword>
<feature type="region of interest" description="Disordered" evidence="1">
    <location>
        <begin position="1"/>
        <end position="149"/>
    </location>
</feature>
<feature type="region of interest" description="Disordered" evidence="1">
    <location>
        <begin position="185"/>
        <end position="231"/>
    </location>
</feature>